<name>A0A9P5PQC6_9AGAR</name>
<organism evidence="2 3">
    <name type="scientific">Rhodocollybia butyracea</name>
    <dbReference type="NCBI Taxonomy" id="206335"/>
    <lineage>
        <taxon>Eukaryota</taxon>
        <taxon>Fungi</taxon>
        <taxon>Dikarya</taxon>
        <taxon>Basidiomycota</taxon>
        <taxon>Agaricomycotina</taxon>
        <taxon>Agaricomycetes</taxon>
        <taxon>Agaricomycetidae</taxon>
        <taxon>Agaricales</taxon>
        <taxon>Marasmiineae</taxon>
        <taxon>Omphalotaceae</taxon>
        <taxon>Rhodocollybia</taxon>
    </lineage>
</organism>
<dbReference type="EMBL" id="JADNRY010000065">
    <property type="protein sequence ID" value="KAF9068093.1"/>
    <property type="molecule type" value="Genomic_DNA"/>
</dbReference>
<evidence type="ECO:0000313" key="2">
    <source>
        <dbReference type="EMBL" id="KAF9068093.1"/>
    </source>
</evidence>
<keyword evidence="3" id="KW-1185">Reference proteome</keyword>
<keyword evidence="1" id="KW-0472">Membrane</keyword>
<keyword evidence="1" id="KW-1133">Transmembrane helix</keyword>
<feature type="transmembrane region" description="Helical" evidence="1">
    <location>
        <begin position="50"/>
        <end position="73"/>
    </location>
</feature>
<sequence length="94" mass="10635">MSPLRLTPRHKGDAEFLIAISLYLPVSVIFQKCCKILIKVPNKATIARRSPVILLLVSPIVLWVNVTLVRIFFKNLNVAIIQAKCEMIDFCVTK</sequence>
<evidence type="ECO:0000256" key="1">
    <source>
        <dbReference type="SAM" id="Phobius"/>
    </source>
</evidence>
<feature type="transmembrane region" description="Helical" evidence="1">
    <location>
        <begin position="16"/>
        <end position="38"/>
    </location>
</feature>
<reference evidence="2" key="1">
    <citation type="submission" date="2020-11" db="EMBL/GenBank/DDBJ databases">
        <authorList>
            <consortium name="DOE Joint Genome Institute"/>
            <person name="Ahrendt S."/>
            <person name="Riley R."/>
            <person name="Andreopoulos W."/>
            <person name="Labutti K."/>
            <person name="Pangilinan J."/>
            <person name="Ruiz-Duenas F.J."/>
            <person name="Barrasa J.M."/>
            <person name="Sanchez-Garcia M."/>
            <person name="Camarero S."/>
            <person name="Miyauchi S."/>
            <person name="Serrano A."/>
            <person name="Linde D."/>
            <person name="Babiker R."/>
            <person name="Drula E."/>
            <person name="Ayuso-Fernandez I."/>
            <person name="Pacheco R."/>
            <person name="Padilla G."/>
            <person name="Ferreira P."/>
            <person name="Barriuso J."/>
            <person name="Kellner H."/>
            <person name="Castanera R."/>
            <person name="Alfaro M."/>
            <person name="Ramirez L."/>
            <person name="Pisabarro A.G."/>
            <person name="Kuo A."/>
            <person name="Tritt A."/>
            <person name="Lipzen A."/>
            <person name="He G."/>
            <person name="Yan M."/>
            <person name="Ng V."/>
            <person name="Cullen D."/>
            <person name="Martin F."/>
            <person name="Rosso M.-N."/>
            <person name="Henrissat B."/>
            <person name="Hibbett D."/>
            <person name="Martinez A.T."/>
            <person name="Grigoriev I.V."/>
        </authorList>
    </citation>
    <scope>NUCLEOTIDE SEQUENCE</scope>
    <source>
        <strain evidence="2">AH 40177</strain>
    </source>
</reference>
<gene>
    <name evidence="2" type="ORF">BDP27DRAFT_849611</name>
</gene>
<accession>A0A9P5PQC6</accession>
<evidence type="ECO:0000313" key="3">
    <source>
        <dbReference type="Proteomes" id="UP000772434"/>
    </source>
</evidence>
<comment type="caution">
    <text evidence="2">The sequence shown here is derived from an EMBL/GenBank/DDBJ whole genome shotgun (WGS) entry which is preliminary data.</text>
</comment>
<proteinExistence type="predicted"/>
<dbReference type="AlphaFoldDB" id="A0A9P5PQC6"/>
<keyword evidence="1" id="KW-0812">Transmembrane</keyword>
<protein>
    <submittedName>
        <fullName evidence="2">Uncharacterized protein</fullName>
    </submittedName>
</protein>
<dbReference type="Proteomes" id="UP000772434">
    <property type="component" value="Unassembled WGS sequence"/>
</dbReference>